<dbReference type="GeneTree" id="ENSGT01140000286315"/>
<evidence type="ECO:0000313" key="2">
    <source>
        <dbReference type="Proteomes" id="UP000005207"/>
    </source>
</evidence>
<dbReference type="InParanoid" id="A0A669CJS1"/>
<organism evidence="1 2">
    <name type="scientific">Oreochromis niloticus</name>
    <name type="common">Nile tilapia</name>
    <name type="synonym">Tilapia nilotica</name>
    <dbReference type="NCBI Taxonomy" id="8128"/>
    <lineage>
        <taxon>Eukaryota</taxon>
        <taxon>Metazoa</taxon>
        <taxon>Chordata</taxon>
        <taxon>Craniata</taxon>
        <taxon>Vertebrata</taxon>
        <taxon>Euteleostomi</taxon>
        <taxon>Actinopterygii</taxon>
        <taxon>Neopterygii</taxon>
        <taxon>Teleostei</taxon>
        <taxon>Neoteleostei</taxon>
        <taxon>Acanthomorphata</taxon>
        <taxon>Ovalentaria</taxon>
        <taxon>Cichlomorphae</taxon>
        <taxon>Cichliformes</taxon>
        <taxon>Cichlidae</taxon>
        <taxon>African cichlids</taxon>
        <taxon>Pseudocrenilabrinae</taxon>
        <taxon>Oreochromini</taxon>
        <taxon>Oreochromis</taxon>
    </lineage>
</organism>
<protein>
    <recommendedName>
        <fullName evidence="3">Reverse transcriptase zinc-binding domain-containing protein</fullName>
    </recommendedName>
</protein>
<accession>A0A669CJS1</accession>
<sequence>MSRELRSRLVQFKILNRVYWTPSRLHRVGLATDDACWKCQQGSGTLLHLLWGCSKVQDYWTHIHTVVEKVVGQRVPFMNSLYVLGDPSALSHLPTPLAHWVQTAIMLGRKLLVKELVHRSGALQHFAICYTIYHPP</sequence>
<reference evidence="1" key="3">
    <citation type="submission" date="2025-09" db="UniProtKB">
        <authorList>
            <consortium name="Ensembl"/>
        </authorList>
    </citation>
    <scope>IDENTIFICATION</scope>
</reference>
<reference evidence="1" key="2">
    <citation type="submission" date="2025-08" db="UniProtKB">
        <authorList>
            <consortium name="Ensembl"/>
        </authorList>
    </citation>
    <scope>IDENTIFICATION</scope>
</reference>
<dbReference type="Proteomes" id="UP000005207">
    <property type="component" value="Linkage group LG15"/>
</dbReference>
<evidence type="ECO:0000313" key="1">
    <source>
        <dbReference type="Ensembl" id="ENSONIP00000047595.1"/>
    </source>
</evidence>
<name>A0A669CJS1_ORENI</name>
<dbReference type="Ensembl" id="ENSONIT00000071312.1">
    <property type="protein sequence ID" value="ENSONIP00000047595.1"/>
    <property type="gene ID" value="ENSONIG00000029973.1"/>
</dbReference>
<evidence type="ECO:0008006" key="3">
    <source>
        <dbReference type="Google" id="ProtNLM"/>
    </source>
</evidence>
<dbReference type="AlphaFoldDB" id="A0A669CJS1"/>
<keyword evidence="2" id="KW-1185">Reference proteome</keyword>
<proteinExistence type="predicted"/>
<reference evidence="2" key="1">
    <citation type="submission" date="2012-01" db="EMBL/GenBank/DDBJ databases">
        <title>The Genome Sequence of Oreochromis niloticus (Nile Tilapia).</title>
        <authorList>
            <consortium name="Broad Institute Genome Assembly Team"/>
            <consortium name="Broad Institute Sequencing Platform"/>
            <person name="Di Palma F."/>
            <person name="Johnson J."/>
            <person name="Lander E.S."/>
            <person name="Lindblad-Toh K."/>
        </authorList>
    </citation>
    <scope>NUCLEOTIDE SEQUENCE [LARGE SCALE GENOMIC DNA]</scope>
</reference>